<evidence type="ECO:0000259" key="7">
    <source>
        <dbReference type="Pfam" id="PF01284"/>
    </source>
</evidence>
<keyword evidence="4 6" id="KW-0472">Membrane</keyword>
<dbReference type="PANTHER" id="PTHR37451:SF1">
    <property type="entry name" value="MARVEL DOMAIN-CONTAINING PROTEIN"/>
    <property type="match status" value="1"/>
</dbReference>
<comment type="subcellular location">
    <subcellularLocation>
        <location evidence="1">Membrane</location>
        <topology evidence="1">Multi-pass membrane protein</topology>
    </subcellularLocation>
</comment>
<dbReference type="Proteomes" id="UP000813385">
    <property type="component" value="Unassembled WGS sequence"/>
</dbReference>
<sequence length="160" mass="17059">MALPLPLVSIAHIVAAVFCFITVCLTGYIASRHLHAPDVIGFTIFNSVWSLLVLAYIALTPIFMAKLFHQLVSLGLLAVTVIFWFAGSIALADALGAPRCQSAYCGAWQAAIAFSFFIWAIFTGLLVLDIMAVLRSRGHSNAHSKPGHGNAAGTNTYPGV</sequence>
<evidence type="ECO:0000256" key="2">
    <source>
        <dbReference type="ARBA" id="ARBA00022692"/>
    </source>
</evidence>
<evidence type="ECO:0000256" key="3">
    <source>
        <dbReference type="ARBA" id="ARBA00022989"/>
    </source>
</evidence>
<feature type="domain" description="MARVEL" evidence="7">
    <location>
        <begin position="10"/>
        <end position="128"/>
    </location>
</feature>
<dbReference type="PANTHER" id="PTHR37451">
    <property type="entry name" value="MARVEL DOMAIN"/>
    <property type="match status" value="1"/>
</dbReference>
<feature type="transmembrane region" description="Helical" evidence="6">
    <location>
        <begin position="7"/>
        <end position="28"/>
    </location>
</feature>
<name>A0A8K0TER8_9PEZI</name>
<keyword evidence="3 6" id="KW-1133">Transmembrane helix</keyword>
<evidence type="ECO:0000256" key="5">
    <source>
        <dbReference type="SAM" id="MobiDB-lite"/>
    </source>
</evidence>
<keyword evidence="9" id="KW-1185">Reference proteome</keyword>
<gene>
    <name evidence="8" type="ORF">B0T11DRAFT_122578</name>
</gene>
<feature type="transmembrane region" description="Helical" evidence="6">
    <location>
        <begin position="40"/>
        <end position="59"/>
    </location>
</feature>
<dbReference type="OrthoDB" id="2117453at2759"/>
<feature type="transmembrane region" description="Helical" evidence="6">
    <location>
        <begin position="112"/>
        <end position="134"/>
    </location>
</feature>
<feature type="transmembrane region" description="Helical" evidence="6">
    <location>
        <begin position="71"/>
        <end position="92"/>
    </location>
</feature>
<proteinExistence type="predicted"/>
<evidence type="ECO:0000313" key="9">
    <source>
        <dbReference type="Proteomes" id="UP000813385"/>
    </source>
</evidence>
<keyword evidence="2 6" id="KW-0812">Transmembrane</keyword>
<accession>A0A8K0TER8</accession>
<protein>
    <recommendedName>
        <fullName evidence="7">MARVEL domain-containing protein</fullName>
    </recommendedName>
</protein>
<dbReference type="AlphaFoldDB" id="A0A8K0TER8"/>
<comment type="caution">
    <text evidence="8">The sequence shown here is derived from an EMBL/GenBank/DDBJ whole genome shotgun (WGS) entry which is preliminary data.</text>
</comment>
<feature type="region of interest" description="Disordered" evidence="5">
    <location>
        <begin position="140"/>
        <end position="160"/>
    </location>
</feature>
<evidence type="ECO:0000256" key="1">
    <source>
        <dbReference type="ARBA" id="ARBA00004141"/>
    </source>
</evidence>
<evidence type="ECO:0000256" key="4">
    <source>
        <dbReference type="ARBA" id="ARBA00023136"/>
    </source>
</evidence>
<organism evidence="8 9">
    <name type="scientific">Plectosphaerella cucumerina</name>
    <dbReference type="NCBI Taxonomy" id="40658"/>
    <lineage>
        <taxon>Eukaryota</taxon>
        <taxon>Fungi</taxon>
        <taxon>Dikarya</taxon>
        <taxon>Ascomycota</taxon>
        <taxon>Pezizomycotina</taxon>
        <taxon>Sordariomycetes</taxon>
        <taxon>Hypocreomycetidae</taxon>
        <taxon>Glomerellales</taxon>
        <taxon>Plectosphaerellaceae</taxon>
        <taxon>Plectosphaerella</taxon>
    </lineage>
</organism>
<reference evidence="8" key="1">
    <citation type="journal article" date="2021" name="Nat. Commun.">
        <title>Genetic determinants of endophytism in the Arabidopsis root mycobiome.</title>
        <authorList>
            <person name="Mesny F."/>
            <person name="Miyauchi S."/>
            <person name="Thiergart T."/>
            <person name="Pickel B."/>
            <person name="Atanasova L."/>
            <person name="Karlsson M."/>
            <person name="Huettel B."/>
            <person name="Barry K.W."/>
            <person name="Haridas S."/>
            <person name="Chen C."/>
            <person name="Bauer D."/>
            <person name="Andreopoulos W."/>
            <person name="Pangilinan J."/>
            <person name="LaButti K."/>
            <person name="Riley R."/>
            <person name="Lipzen A."/>
            <person name="Clum A."/>
            <person name="Drula E."/>
            <person name="Henrissat B."/>
            <person name="Kohler A."/>
            <person name="Grigoriev I.V."/>
            <person name="Martin F.M."/>
            <person name="Hacquard S."/>
        </authorList>
    </citation>
    <scope>NUCLEOTIDE SEQUENCE</scope>
    <source>
        <strain evidence="8">MPI-CAGE-AT-0016</strain>
    </source>
</reference>
<evidence type="ECO:0000256" key="6">
    <source>
        <dbReference type="SAM" id="Phobius"/>
    </source>
</evidence>
<dbReference type="EMBL" id="JAGPXD010000005">
    <property type="protein sequence ID" value="KAH7353999.1"/>
    <property type="molecule type" value="Genomic_DNA"/>
</dbReference>
<dbReference type="InterPro" id="IPR008253">
    <property type="entry name" value="Marvel"/>
</dbReference>
<evidence type="ECO:0000313" key="8">
    <source>
        <dbReference type="EMBL" id="KAH7353999.1"/>
    </source>
</evidence>
<dbReference type="Pfam" id="PF01284">
    <property type="entry name" value="MARVEL"/>
    <property type="match status" value="1"/>
</dbReference>
<dbReference type="GO" id="GO:0016020">
    <property type="term" value="C:membrane"/>
    <property type="evidence" value="ECO:0007669"/>
    <property type="project" value="UniProtKB-SubCell"/>
</dbReference>